<reference evidence="5" key="1">
    <citation type="journal article" date="2018" name="Nat. Plants">
        <title>Whole-genome landscape of Medicago truncatula symbiotic genes.</title>
        <authorList>
            <person name="Pecrix Y."/>
            <person name="Staton S.E."/>
            <person name="Sallet E."/>
            <person name="Lelandais-Briere C."/>
            <person name="Moreau S."/>
            <person name="Carrere S."/>
            <person name="Blein T."/>
            <person name="Jardinaud M.F."/>
            <person name="Latrasse D."/>
            <person name="Zouine M."/>
            <person name="Zahm M."/>
            <person name="Kreplak J."/>
            <person name="Mayjonade B."/>
            <person name="Satge C."/>
            <person name="Perez M."/>
            <person name="Cauet S."/>
            <person name="Marande W."/>
            <person name="Chantry-Darmon C."/>
            <person name="Lopez-Roques C."/>
            <person name="Bouchez O."/>
            <person name="Berard A."/>
            <person name="Debelle F."/>
            <person name="Munos S."/>
            <person name="Bendahmane A."/>
            <person name="Berges H."/>
            <person name="Niebel A."/>
            <person name="Buitink J."/>
            <person name="Frugier F."/>
            <person name="Benhamed M."/>
            <person name="Crespi M."/>
            <person name="Gouzy J."/>
            <person name="Gamas P."/>
        </authorList>
    </citation>
    <scope>NUCLEOTIDE SEQUENCE [LARGE SCALE GENOMIC DNA]</scope>
    <source>
        <strain evidence="5">cv. Jemalong A17</strain>
    </source>
</reference>
<evidence type="ECO:0000256" key="2">
    <source>
        <dbReference type="ARBA" id="ARBA00023295"/>
    </source>
</evidence>
<dbReference type="GO" id="GO:0005975">
    <property type="term" value="P:carbohydrate metabolic process"/>
    <property type="evidence" value="ECO:0007669"/>
    <property type="project" value="InterPro"/>
</dbReference>
<dbReference type="EMBL" id="PSQE01000002">
    <property type="protein sequence ID" value="RHN74229.1"/>
    <property type="molecule type" value="Genomic_DNA"/>
</dbReference>
<organism evidence="4 5">
    <name type="scientific">Medicago truncatula</name>
    <name type="common">Barrel medic</name>
    <name type="synonym">Medicago tribuloides</name>
    <dbReference type="NCBI Taxonomy" id="3880"/>
    <lineage>
        <taxon>Eukaryota</taxon>
        <taxon>Viridiplantae</taxon>
        <taxon>Streptophyta</taxon>
        <taxon>Embryophyta</taxon>
        <taxon>Tracheophyta</taxon>
        <taxon>Spermatophyta</taxon>
        <taxon>Magnoliopsida</taxon>
        <taxon>eudicotyledons</taxon>
        <taxon>Gunneridae</taxon>
        <taxon>Pentapetalae</taxon>
        <taxon>rosids</taxon>
        <taxon>fabids</taxon>
        <taxon>Fabales</taxon>
        <taxon>Fabaceae</taxon>
        <taxon>Papilionoideae</taxon>
        <taxon>50 kb inversion clade</taxon>
        <taxon>NPAAA clade</taxon>
        <taxon>Hologalegina</taxon>
        <taxon>IRL clade</taxon>
        <taxon>Trifolieae</taxon>
        <taxon>Medicago</taxon>
    </lineage>
</organism>
<evidence type="ECO:0000313" key="4">
    <source>
        <dbReference type="EMBL" id="RHN74229.1"/>
    </source>
</evidence>
<dbReference type="InterPro" id="IPR048913">
    <property type="entry name" value="BetaGal_gal-bd"/>
</dbReference>
<evidence type="ECO:0000313" key="5">
    <source>
        <dbReference type="Proteomes" id="UP000265566"/>
    </source>
</evidence>
<feature type="domain" description="Beta-galactosidase galactose-binding" evidence="3">
    <location>
        <begin position="221"/>
        <end position="282"/>
    </location>
</feature>
<evidence type="ECO:0000259" key="3">
    <source>
        <dbReference type="Pfam" id="PF21467"/>
    </source>
</evidence>
<gene>
    <name evidence="4" type="ORF">MtrunA17_Chr2g0307981</name>
</gene>
<dbReference type="InterPro" id="IPR001944">
    <property type="entry name" value="Glycoside_Hdrlase_35"/>
</dbReference>
<dbReference type="AlphaFoldDB" id="A0A396J7N3"/>
<dbReference type="Gene3D" id="2.60.120.260">
    <property type="entry name" value="Galactose-binding domain-like"/>
    <property type="match status" value="1"/>
</dbReference>
<dbReference type="EC" id="3.2.1.23" evidence="4"/>
<proteinExistence type="predicted"/>
<dbReference type="PANTHER" id="PTHR23421">
    <property type="entry name" value="BETA-GALACTOSIDASE RELATED"/>
    <property type="match status" value="1"/>
</dbReference>
<dbReference type="GO" id="GO:0004565">
    <property type="term" value="F:beta-galactosidase activity"/>
    <property type="evidence" value="ECO:0007669"/>
    <property type="project" value="UniProtKB-EC"/>
</dbReference>
<dbReference type="Pfam" id="PF21467">
    <property type="entry name" value="BetaGal_gal-bd"/>
    <property type="match status" value="1"/>
</dbReference>
<protein>
    <submittedName>
        <fullName evidence="4">Putative beta-galactosidase</fullName>
        <ecNumber evidence="4">3.2.1.23</ecNumber>
    </submittedName>
</protein>
<dbReference type="SUPFAM" id="SSF49785">
    <property type="entry name" value="Galactose-binding domain-like"/>
    <property type="match status" value="1"/>
</dbReference>
<evidence type="ECO:0000256" key="1">
    <source>
        <dbReference type="ARBA" id="ARBA00022801"/>
    </source>
</evidence>
<comment type="caution">
    <text evidence="4">The sequence shown here is derived from an EMBL/GenBank/DDBJ whole genome shotgun (WGS) entry which is preliminary data.</text>
</comment>
<dbReference type="Proteomes" id="UP000265566">
    <property type="component" value="Chromosome 2"/>
</dbReference>
<accession>A0A396J7N3</accession>
<name>A0A396J7N3_MEDTR</name>
<dbReference type="InterPro" id="IPR008979">
    <property type="entry name" value="Galactose-bd-like_sf"/>
</dbReference>
<keyword evidence="1 4" id="KW-0378">Hydrolase</keyword>
<sequence>MVWKFLIACLKNMSNPRFRTFLTACLALLCTCSLGNPLKWEWASEPMQDTLLGQGTFTASKLLDQKNVTAGASDYLWYMTEVVVNDTTVWGKSTLQVNAKGPIIYSYINGFWWGVYDSVPSTRSFVYDEDISLKRGTNIISLLSVTLGKSNCSGFIDMKETGIVGGHVKLISIEYPDNVLDLSKSTWSYKVGMNGMARKFYDPKSNGVPWIPRNVSIGVPMTWYKTTFKTPEGSNLVVLDLIGLQRGKAWVNGQCIGRYRLGENSSFRYYAVPRPFFNKDVNTLVLFEELGLGKGPFNVSVDIISIESRNFVKWDQGCSS</sequence>
<keyword evidence="2 4" id="KW-0326">Glycosidase</keyword>
<dbReference type="Gramene" id="rna10255">
    <property type="protein sequence ID" value="RHN74229.1"/>
    <property type="gene ID" value="gene10255"/>
</dbReference>